<dbReference type="Pfam" id="PF08565">
    <property type="entry name" value="CDC37_M"/>
    <property type="match status" value="1"/>
</dbReference>
<feature type="domain" description="Cdc37 N-terminal" evidence="9">
    <location>
        <begin position="2"/>
        <end position="185"/>
    </location>
</feature>
<evidence type="ECO:0000259" key="9">
    <source>
        <dbReference type="SMART" id="SM01071"/>
    </source>
</evidence>
<dbReference type="GO" id="GO:0051082">
    <property type="term" value="F:unfolded protein binding"/>
    <property type="evidence" value="ECO:0007669"/>
    <property type="project" value="TreeGrafter"/>
</dbReference>
<feature type="coiled-coil region" evidence="6">
    <location>
        <begin position="136"/>
        <end position="174"/>
    </location>
</feature>
<keyword evidence="4" id="KW-0143">Chaperone</keyword>
<feature type="domain" description="Cdc37 Hsp90 binding" evidence="8">
    <location>
        <begin position="183"/>
        <end position="332"/>
    </location>
</feature>
<dbReference type="InterPro" id="IPR013855">
    <property type="entry name" value="Cdc37_N_dom"/>
</dbReference>
<dbReference type="AlphaFoldDB" id="A0A8H7SJ52"/>
<evidence type="ECO:0000256" key="1">
    <source>
        <dbReference type="ARBA" id="ARBA00004496"/>
    </source>
</evidence>
<dbReference type="PANTHER" id="PTHR12800:SF4">
    <property type="entry name" value="HSP90 CO-CHAPERONE CDC37"/>
    <property type="match status" value="1"/>
</dbReference>
<evidence type="ECO:0000256" key="5">
    <source>
        <dbReference type="ARBA" id="ARBA00031396"/>
    </source>
</evidence>
<reference evidence="10" key="1">
    <citation type="submission" date="2021-01" db="EMBL/GenBank/DDBJ databases">
        <title>Metabolic potential, ecology and presence of endohyphal bacteria is reflected in genomic diversity of Mucoromycotina.</title>
        <authorList>
            <person name="Muszewska A."/>
            <person name="Okrasinska A."/>
            <person name="Steczkiewicz K."/>
            <person name="Drgas O."/>
            <person name="Orlowska M."/>
            <person name="Perlinska-Lenart U."/>
            <person name="Aleksandrzak-Piekarczyk T."/>
            <person name="Szatraj K."/>
            <person name="Zielenkiewicz U."/>
            <person name="Pilsyk S."/>
            <person name="Malc E."/>
            <person name="Mieczkowski P."/>
            <person name="Kruszewska J.S."/>
            <person name="Biernat P."/>
            <person name="Pawlowska J."/>
        </authorList>
    </citation>
    <scope>NUCLEOTIDE SEQUENCE</scope>
    <source>
        <strain evidence="10">WA0000018081</strain>
    </source>
</reference>
<comment type="similarity">
    <text evidence="2">Belongs to the CDC37 family.</text>
</comment>
<evidence type="ECO:0000313" key="10">
    <source>
        <dbReference type="EMBL" id="KAG2229033.1"/>
    </source>
</evidence>
<dbReference type="InterPro" id="IPR013873">
    <property type="entry name" value="Cdc37_C"/>
</dbReference>
<organism evidence="10 11">
    <name type="scientific">Thamnidium elegans</name>
    <dbReference type="NCBI Taxonomy" id="101142"/>
    <lineage>
        <taxon>Eukaryota</taxon>
        <taxon>Fungi</taxon>
        <taxon>Fungi incertae sedis</taxon>
        <taxon>Mucoromycota</taxon>
        <taxon>Mucoromycotina</taxon>
        <taxon>Mucoromycetes</taxon>
        <taxon>Mucorales</taxon>
        <taxon>Mucorineae</taxon>
        <taxon>Mucoraceae</taxon>
        <taxon>Thamnidium</taxon>
    </lineage>
</organism>
<keyword evidence="11" id="KW-1185">Reference proteome</keyword>
<dbReference type="Proteomes" id="UP000613177">
    <property type="component" value="Unassembled WGS sequence"/>
</dbReference>
<keyword evidence="3" id="KW-0963">Cytoplasm</keyword>
<keyword evidence="6" id="KW-0175">Coiled coil</keyword>
<gene>
    <name evidence="10" type="ORF">INT48_009589</name>
</gene>
<dbReference type="Pfam" id="PF03234">
    <property type="entry name" value="CDC37_N"/>
    <property type="match status" value="1"/>
</dbReference>
<comment type="caution">
    <text evidence="10">The sequence shown here is derived from an EMBL/GenBank/DDBJ whole genome shotgun (WGS) entry which is preliminary data.</text>
</comment>
<feature type="domain" description="Cdc37 C-terminal" evidence="7">
    <location>
        <begin position="347"/>
        <end position="417"/>
    </location>
</feature>
<protein>
    <recommendedName>
        <fullName evidence="5">Hsp90 chaperone protein kinase-targeting subunit</fullName>
    </recommendedName>
</protein>
<dbReference type="SMART" id="SM01071">
    <property type="entry name" value="CDC37_N"/>
    <property type="match status" value="1"/>
</dbReference>
<dbReference type="GO" id="GO:0006457">
    <property type="term" value="P:protein folding"/>
    <property type="evidence" value="ECO:0007669"/>
    <property type="project" value="TreeGrafter"/>
</dbReference>
<dbReference type="GO" id="GO:0051087">
    <property type="term" value="F:protein-folding chaperone binding"/>
    <property type="evidence" value="ECO:0007669"/>
    <property type="project" value="TreeGrafter"/>
</dbReference>
<comment type="subcellular location">
    <subcellularLocation>
        <location evidence="1">Cytoplasm</location>
    </subcellularLocation>
</comment>
<name>A0A8H7SJ52_9FUNG</name>
<dbReference type="SUPFAM" id="SSF101391">
    <property type="entry name" value="Hsp90 co-chaperone CDC37"/>
    <property type="match status" value="1"/>
</dbReference>
<accession>A0A8H7SJ52</accession>
<dbReference type="PANTHER" id="PTHR12800">
    <property type="entry name" value="CDC37-RELATED"/>
    <property type="match status" value="1"/>
</dbReference>
<dbReference type="InterPro" id="IPR004918">
    <property type="entry name" value="Cdc37"/>
</dbReference>
<dbReference type="GO" id="GO:0050821">
    <property type="term" value="P:protein stabilization"/>
    <property type="evidence" value="ECO:0007669"/>
    <property type="project" value="TreeGrafter"/>
</dbReference>
<evidence type="ECO:0000313" key="11">
    <source>
        <dbReference type="Proteomes" id="UP000613177"/>
    </source>
</evidence>
<sequence length="417" mass="47397">MPLDYSKWDNLELSDDSDIEVHPNVDKRSMIKWKQEAIHRERAERKAKIEYINQFIPQQRNVLSKVQQLTGLLNDNPDEVAIQKVVEVLDQQLKEADPAMKVPTSNNEAINVIQVFETIKSQIVTGLEQTSPQQVKQTLLQRFQQTESTVQNAIEKAEQELQKLNQEAAKKMTSENMFKETANKTILNKPKPLPKKTEKKQVVETLNPNATLKDLTTEFSKIRGFEDSYKYLQKHLDIINEKTSDSILGNAFTAQLKGDEAYAKNCVIQSLMIQYAGQLGKDGLNVFFSRMSAPNTQGRKMFFDDVEKTYGRIQSRCVEIMAEESPESNQVETIQLQPVGDGSQLIIRVPGPEDKEAYEVYKSMPVSFQEALATGKLDEMNKVLERLSVPQAEELVKQCSDYGFLDVEGEVIDATQQ</sequence>
<evidence type="ECO:0000259" key="8">
    <source>
        <dbReference type="SMART" id="SM01070"/>
    </source>
</evidence>
<evidence type="ECO:0000256" key="3">
    <source>
        <dbReference type="ARBA" id="ARBA00022490"/>
    </source>
</evidence>
<dbReference type="SMART" id="SM01069">
    <property type="entry name" value="CDC37_C"/>
    <property type="match status" value="1"/>
</dbReference>
<evidence type="ECO:0000256" key="6">
    <source>
        <dbReference type="SAM" id="Coils"/>
    </source>
</evidence>
<proteinExistence type="inferred from homology"/>
<evidence type="ECO:0000259" key="7">
    <source>
        <dbReference type="SMART" id="SM01069"/>
    </source>
</evidence>
<dbReference type="GO" id="GO:0005737">
    <property type="term" value="C:cytoplasm"/>
    <property type="evidence" value="ECO:0007669"/>
    <property type="project" value="UniProtKB-SubCell"/>
</dbReference>
<dbReference type="Gene3D" id="1.20.58.610">
    <property type="entry name" value="Cdc37, Hsp90 binding domain"/>
    <property type="match status" value="1"/>
</dbReference>
<evidence type="ECO:0000256" key="2">
    <source>
        <dbReference type="ARBA" id="ARBA00006222"/>
    </source>
</evidence>
<dbReference type="GO" id="GO:0019901">
    <property type="term" value="F:protein kinase binding"/>
    <property type="evidence" value="ECO:0007669"/>
    <property type="project" value="InterPro"/>
</dbReference>
<evidence type="ECO:0000256" key="4">
    <source>
        <dbReference type="ARBA" id="ARBA00023186"/>
    </source>
</evidence>
<dbReference type="SMART" id="SM01070">
    <property type="entry name" value="CDC37_M"/>
    <property type="match status" value="1"/>
</dbReference>
<dbReference type="InterPro" id="IPR038189">
    <property type="entry name" value="Cdc37_Hsp90-bd_sf"/>
</dbReference>
<dbReference type="Pfam" id="PF08564">
    <property type="entry name" value="CDC37_C"/>
    <property type="match status" value="1"/>
</dbReference>
<dbReference type="InterPro" id="IPR013874">
    <property type="entry name" value="Cdc37_Hsp90-bd"/>
</dbReference>
<dbReference type="GO" id="GO:0031072">
    <property type="term" value="F:heat shock protein binding"/>
    <property type="evidence" value="ECO:0007669"/>
    <property type="project" value="TreeGrafter"/>
</dbReference>
<dbReference type="EMBL" id="JAEPRE010000320">
    <property type="protein sequence ID" value="KAG2229033.1"/>
    <property type="molecule type" value="Genomic_DNA"/>
</dbReference>